<dbReference type="EMBL" id="MLAK01001383">
    <property type="protein sequence ID" value="OHS93616.1"/>
    <property type="molecule type" value="Genomic_DNA"/>
</dbReference>
<dbReference type="PANTHER" id="PTHR22957:SF661">
    <property type="entry name" value="GH16847P"/>
    <property type="match status" value="1"/>
</dbReference>
<keyword evidence="1" id="KW-0812">Transmembrane</keyword>
<evidence type="ECO:0000256" key="1">
    <source>
        <dbReference type="SAM" id="Phobius"/>
    </source>
</evidence>
<dbReference type="SMART" id="SM00164">
    <property type="entry name" value="TBC"/>
    <property type="match status" value="1"/>
</dbReference>
<dbReference type="PANTHER" id="PTHR22957">
    <property type="entry name" value="TBC1 DOMAIN FAMILY MEMBER GTPASE-ACTIVATING PROTEIN"/>
    <property type="match status" value="1"/>
</dbReference>
<protein>
    <recommendedName>
        <fullName evidence="2">Rab-GAP TBC domain-containing protein</fullName>
    </recommendedName>
</protein>
<dbReference type="InterPro" id="IPR000195">
    <property type="entry name" value="Rab-GAP-TBC_dom"/>
</dbReference>
<keyword evidence="1" id="KW-1133">Transmembrane helix</keyword>
<proteinExistence type="predicted"/>
<gene>
    <name evidence="3" type="ORF">TRFO_40090</name>
</gene>
<reference evidence="3" key="1">
    <citation type="submission" date="2016-10" db="EMBL/GenBank/DDBJ databases">
        <authorList>
            <person name="Benchimol M."/>
            <person name="Almeida L.G."/>
            <person name="Vasconcelos A.T."/>
            <person name="Perreira-Neves A."/>
            <person name="Rosa I.A."/>
            <person name="Tasca T."/>
            <person name="Bogo M.R."/>
            <person name="de Souza W."/>
        </authorList>
    </citation>
    <scope>NUCLEOTIDE SEQUENCE [LARGE SCALE GENOMIC DNA]</scope>
    <source>
        <strain evidence="3">K</strain>
    </source>
</reference>
<dbReference type="RefSeq" id="XP_068346753.1">
    <property type="nucleotide sequence ID" value="XM_068512995.1"/>
</dbReference>
<keyword evidence="4" id="KW-1185">Reference proteome</keyword>
<dbReference type="SUPFAM" id="SSF47923">
    <property type="entry name" value="Ypt/Rab-GAP domain of gyp1p"/>
    <property type="match status" value="1"/>
</dbReference>
<feature type="transmembrane region" description="Helical" evidence="1">
    <location>
        <begin position="499"/>
        <end position="517"/>
    </location>
</feature>
<dbReference type="InterPro" id="IPR035969">
    <property type="entry name" value="Rab-GAP_TBC_sf"/>
</dbReference>
<feature type="domain" description="Rab-GAP TBC" evidence="2">
    <location>
        <begin position="263"/>
        <end position="494"/>
    </location>
</feature>
<organism evidence="3 4">
    <name type="scientific">Tritrichomonas foetus</name>
    <dbReference type="NCBI Taxonomy" id="1144522"/>
    <lineage>
        <taxon>Eukaryota</taxon>
        <taxon>Metamonada</taxon>
        <taxon>Parabasalia</taxon>
        <taxon>Tritrichomonadida</taxon>
        <taxon>Tritrichomonadidae</taxon>
        <taxon>Tritrichomonas</taxon>
    </lineage>
</organism>
<accession>A0A1J4J2D5</accession>
<evidence type="ECO:0000313" key="3">
    <source>
        <dbReference type="EMBL" id="OHS93616.1"/>
    </source>
</evidence>
<sequence>MNKKETNGLIEAIVEVFDKQNSLPGILALTRFSSYYYFVFQQAKDPNNIRQTLAVLTNLQKPVIKDAQNEKNDQPYQLDCQRITTFALTENSEKNIVLSLTHRDFSGQKQYFISSDKIFQMAKLIEKILIRGIAVPKSTFEEPYSLEFYHYCHIKSFISIPSNIQLHNPTFSSLEDFWNNVMKFYKDVLNVLFENDSIPLDPNFPLGIAALSLYMKKHKQMMEFISSYPKYEIMTKESFDSFFDADGKINNLKEFKNTLYIAGASKDILPRVIPFALGVFPSESTSEERIKIDQKLQDDFIKLKNQVQLCSKKQELRNRKLRESFRVIIQDAERTDRACKAFKSRDKPGLSILISLLRCYSIYNPNVSYLQGMNDLFVPLILAFIPNWNDDGDPIDDNGNIYDPSDKEYLIFWSFEAMVKNLNHDKLLSALTERSMQISHEVIKIMGKIEPVIEIWLSHNNLTELLWMYSDFVYLYKRTFSNIWSIWLQMNCSPDPHNWLVYFVSAILLVMFPNIAVMSDLSITMMMDAYPKNLATIDPSEIGKISYWLYENCKLDELNNNEVENDPVLEEFKFEYCEFG</sequence>
<keyword evidence="1" id="KW-0472">Membrane</keyword>
<dbReference type="Pfam" id="PF00566">
    <property type="entry name" value="RabGAP-TBC"/>
    <property type="match status" value="1"/>
</dbReference>
<dbReference type="OrthoDB" id="10264062at2759"/>
<dbReference type="GO" id="GO:0005096">
    <property type="term" value="F:GTPase activator activity"/>
    <property type="evidence" value="ECO:0007669"/>
    <property type="project" value="TreeGrafter"/>
</dbReference>
<evidence type="ECO:0000313" key="4">
    <source>
        <dbReference type="Proteomes" id="UP000179807"/>
    </source>
</evidence>
<dbReference type="Proteomes" id="UP000179807">
    <property type="component" value="Unassembled WGS sequence"/>
</dbReference>
<dbReference type="VEuPathDB" id="TrichDB:TRFO_40090"/>
<dbReference type="PROSITE" id="PS50086">
    <property type="entry name" value="TBC_RABGAP"/>
    <property type="match status" value="1"/>
</dbReference>
<comment type="caution">
    <text evidence="3">The sequence shown here is derived from an EMBL/GenBank/DDBJ whole genome shotgun (WGS) entry which is preliminary data.</text>
</comment>
<evidence type="ECO:0000259" key="2">
    <source>
        <dbReference type="PROSITE" id="PS50086"/>
    </source>
</evidence>
<dbReference type="AlphaFoldDB" id="A0A1J4J2D5"/>
<name>A0A1J4J2D5_9EUKA</name>
<dbReference type="Gene3D" id="1.10.8.270">
    <property type="entry name" value="putative rabgap domain of human tbc1 domain family member 14 like domains"/>
    <property type="match status" value="1"/>
</dbReference>
<dbReference type="GeneID" id="94847699"/>